<dbReference type="SUPFAM" id="SSF53474">
    <property type="entry name" value="alpha/beta-Hydrolases"/>
    <property type="match status" value="1"/>
</dbReference>
<dbReference type="InterPro" id="IPR000073">
    <property type="entry name" value="AB_hydrolase_1"/>
</dbReference>
<evidence type="ECO:0000313" key="3">
    <source>
        <dbReference type="EMBL" id="ANS70801.1"/>
    </source>
</evidence>
<feature type="domain" description="AB hydrolase-1" evidence="1">
    <location>
        <begin position="56"/>
        <end position="280"/>
    </location>
</feature>
<protein>
    <submittedName>
        <fullName evidence="2">Hydrolase, alpha/beta hydrolase fold family protein</fullName>
    </submittedName>
</protein>
<dbReference type="Proteomes" id="UP000092598">
    <property type="component" value="Chromosome"/>
</dbReference>
<evidence type="ECO:0000313" key="4">
    <source>
        <dbReference type="Proteomes" id="UP000092598"/>
    </source>
</evidence>
<keyword evidence="2" id="KW-0378">Hydrolase</keyword>
<proteinExistence type="predicted"/>
<dbReference type="PANTHER" id="PTHR43433">
    <property type="entry name" value="HYDROLASE, ALPHA/BETA FOLD FAMILY PROTEIN"/>
    <property type="match status" value="1"/>
</dbReference>
<dbReference type="PRINTS" id="PR00111">
    <property type="entry name" value="ABHYDROLASE"/>
</dbReference>
<dbReference type="Pfam" id="PF00561">
    <property type="entry name" value="Abhydrolase_1"/>
    <property type="match status" value="1"/>
</dbReference>
<name>A0A1B1M0Z3_STRLN</name>
<dbReference type="InterPro" id="IPR050471">
    <property type="entry name" value="AB_hydrolase"/>
</dbReference>
<organism evidence="2 4">
    <name type="scientific">Streptomyces lincolnensis</name>
    <dbReference type="NCBI Taxonomy" id="1915"/>
    <lineage>
        <taxon>Bacteria</taxon>
        <taxon>Bacillati</taxon>
        <taxon>Actinomycetota</taxon>
        <taxon>Actinomycetes</taxon>
        <taxon>Kitasatosporales</taxon>
        <taxon>Streptomycetaceae</taxon>
        <taxon>Streptomyces</taxon>
    </lineage>
</organism>
<dbReference type="PANTHER" id="PTHR43433:SF5">
    <property type="entry name" value="AB HYDROLASE-1 DOMAIN-CONTAINING PROTEIN"/>
    <property type="match status" value="1"/>
</dbReference>
<keyword evidence="4" id="KW-1185">Reference proteome</keyword>
<dbReference type="STRING" id="1915.SLINC_0014"/>
<dbReference type="InterPro" id="IPR029058">
    <property type="entry name" value="AB_hydrolase_fold"/>
</dbReference>
<dbReference type="EMBL" id="CP016438">
    <property type="protein sequence ID" value="ANS70801.1"/>
    <property type="molecule type" value="Genomic_DNA"/>
</dbReference>
<evidence type="ECO:0000259" key="1">
    <source>
        <dbReference type="Pfam" id="PF00561"/>
    </source>
</evidence>
<accession>A0A1B1M0Z3</accession>
<dbReference type="EMBL" id="CP016438">
    <property type="protein sequence ID" value="ANS62238.1"/>
    <property type="molecule type" value="Genomic_DNA"/>
</dbReference>
<dbReference type="GO" id="GO:0016787">
    <property type="term" value="F:hydrolase activity"/>
    <property type="evidence" value="ECO:0007669"/>
    <property type="project" value="UniProtKB-KW"/>
</dbReference>
<reference evidence="2 4" key="1">
    <citation type="submission" date="2016-07" db="EMBL/GenBank/DDBJ databases">
        <title>Enhancement of antibiotic productionsby engineered nitrateutilization in actinobacteria.</title>
        <authorList>
            <person name="Meng S.C."/>
        </authorList>
    </citation>
    <scope>NUCLEOTIDE SEQUENCE [LARGE SCALE GENOMIC DNA]</scope>
    <source>
        <strain evidence="2 4">NRRL 2936</strain>
    </source>
</reference>
<dbReference type="KEGG" id="sls:SLINC_0014"/>
<dbReference type="PATRIC" id="fig|1915.4.peg.21"/>
<dbReference type="Gene3D" id="3.40.50.1820">
    <property type="entry name" value="alpha/beta hydrolase"/>
    <property type="match status" value="1"/>
</dbReference>
<evidence type="ECO:0000313" key="2">
    <source>
        <dbReference type="EMBL" id="ANS62238.1"/>
    </source>
</evidence>
<dbReference type="AlphaFoldDB" id="A0A1B1M0Z3"/>
<gene>
    <name evidence="2" type="ORF">SLINC_0014</name>
    <name evidence="3" type="ORF">SLINC_8577</name>
</gene>
<sequence>MTGTRPQEKDVMSTYLADKAENLTVEGPSAAFTYRRMGPQGGVPLVLLQRFRATIDWWDPEFLDYLAADHDVIVFDNVGTGYTTGEPRDSLDGFAEGAAEFIEALGLARADVLGWSLGGFVAQRLAARRPELVRKIIVAGSGPTGWVPGAPEASEKVLGIMAKPDADQEDMLYLFYPETEAARASGREHFAHVAPRLAAGGPAVTEAAAQGMLAAIGQLLAAPFDEVKAELESIKHPVLYANGLHDVMVPAHASYVAVQHLADATLLLYGDAGHAFLFQHARAFTKQVADFLAA</sequence>
<dbReference type="KEGG" id="sls:SLINC_8577"/>